<sequence>MISVLSVTVRPSTALILCRHRHLITSVGSVLHSRYILNLRNSARFRALAYAKQSNSSGGNRLLAVRTKKILLVVTCISVAIVMKFVPRARVIVSCLLAAPSLISKLKDFCEETKWIAEFIQFFIAVFDLVEKKMKNRMKQKTNENEKMKNDAQE</sequence>
<gene>
    <name evidence="2" type="ORF">WN944_024753</name>
</gene>
<organism evidence="2 3">
    <name type="scientific">Citrus x changshan-huyou</name>
    <dbReference type="NCBI Taxonomy" id="2935761"/>
    <lineage>
        <taxon>Eukaryota</taxon>
        <taxon>Viridiplantae</taxon>
        <taxon>Streptophyta</taxon>
        <taxon>Embryophyta</taxon>
        <taxon>Tracheophyta</taxon>
        <taxon>Spermatophyta</taxon>
        <taxon>Magnoliopsida</taxon>
        <taxon>eudicotyledons</taxon>
        <taxon>Gunneridae</taxon>
        <taxon>Pentapetalae</taxon>
        <taxon>rosids</taxon>
        <taxon>malvids</taxon>
        <taxon>Sapindales</taxon>
        <taxon>Rutaceae</taxon>
        <taxon>Aurantioideae</taxon>
        <taxon>Citrus</taxon>
    </lineage>
</organism>
<accession>A0AAP0LT34</accession>
<name>A0AAP0LT34_9ROSI</name>
<dbReference type="AlphaFoldDB" id="A0AAP0LT34"/>
<evidence type="ECO:0000256" key="1">
    <source>
        <dbReference type="SAM" id="Phobius"/>
    </source>
</evidence>
<evidence type="ECO:0000313" key="2">
    <source>
        <dbReference type="EMBL" id="KAK9181615.1"/>
    </source>
</evidence>
<keyword evidence="1" id="KW-0472">Membrane</keyword>
<evidence type="ECO:0000313" key="3">
    <source>
        <dbReference type="Proteomes" id="UP001428341"/>
    </source>
</evidence>
<dbReference type="EMBL" id="JBCGBO010000024">
    <property type="protein sequence ID" value="KAK9181615.1"/>
    <property type="molecule type" value="Genomic_DNA"/>
</dbReference>
<feature type="transmembrane region" description="Helical" evidence="1">
    <location>
        <begin position="70"/>
        <end position="103"/>
    </location>
</feature>
<protein>
    <submittedName>
        <fullName evidence="2">Uncharacterized protein</fullName>
    </submittedName>
</protein>
<keyword evidence="1" id="KW-1133">Transmembrane helix</keyword>
<comment type="caution">
    <text evidence="2">The sequence shown here is derived from an EMBL/GenBank/DDBJ whole genome shotgun (WGS) entry which is preliminary data.</text>
</comment>
<keyword evidence="1" id="KW-0812">Transmembrane</keyword>
<keyword evidence="3" id="KW-1185">Reference proteome</keyword>
<proteinExistence type="predicted"/>
<dbReference type="Proteomes" id="UP001428341">
    <property type="component" value="Unassembled WGS sequence"/>
</dbReference>
<reference evidence="2 3" key="1">
    <citation type="submission" date="2024-05" db="EMBL/GenBank/DDBJ databases">
        <title>Haplotype-resolved chromosome-level genome assembly of Huyou (Citrus changshanensis).</title>
        <authorList>
            <person name="Miao C."/>
            <person name="Chen W."/>
            <person name="Wu Y."/>
            <person name="Wang L."/>
            <person name="Zhao S."/>
            <person name="Grierson D."/>
            <person name="Xu C."/>
            <person name="Chen K."/>
        </authorList>
    </citation>
    <scope>NUCLEOTIDE SEQUENCE [LARGE SCALE GENOMIC DNA]</scope>
    <source>
        <strain evidence="2">01-14</strain>
        <tissue evidence="2">Leaf</tissue>
    </source>
</reference>